<reference evidence="6 7" key="1">
    <citation type="submission" date="2021-02" db="EMBL/GenBank/DDBJ databases">
        <title>Niveibacterium changnyeongensis HC41.</title>
        <authorList>
            <person name="Kang M."/>
        </authorList>
    </citation>
    <scope>NUCLEOTIDE SEQUENCE [LARGE SCALE GENOMIC DNA]</scope>
    <source>
        <strain evidence="6 7">HC41</strain>
    </source>
</reference>
<evidence type="ECO:0000256" key="1">
    <source>
        <dbReference type="ARBA" id="ARBA00004496"/>
    </source>
</evidence>
<dbReference type="Pfam" id="PF03937">
    <property type="entry name" value="Sdh5"/>
    <property type="match status" value="1"/>
</dbReference>
<sequence length="78" mass="9228">MSALKERVKWRSRRGLLELDIFFTRYYAKHLDALSDAELETLLDMLTTDDIELWKWVGGREECPVEEWKSLIAAIRQA</sequence>
<keyword evidence="4" id="KW-0963">Cytoplasm</keyword>
<keyword evidence="5" id="KW-0143">Chaperone</keyword>
<dbReference type="EMBL" id="CP071060">
    <property type="protein sequence ID" value="QSI78944.1"/>
    <property type="molecule type" value="Genomic_DNA"/>
</dbReference>
<dbReference type="PANTHER" id="PTHR39585:SF1">
    <property type="entry name" value="FAD ASSEMBLY FACTOR SDHE"/>
    <property type="match status" value="1"/>
</dbReference>
<dbReference type="RefSeq" id="WP_172199612.1">
    <property type="nucleotide sequence ID" value="NZ_CP071060.1"/>
</dbReference>
<dbReference type="InterPro" id="IPR005631">
    <property type="entry name" value="SDH"/>
</dbReference>
<dbReference type="InterPro" id="IPR036714">
    <property type="entry name" value="SDH_sf"/>
</dbReference>
<dbReference type="PANTHER" id="PTHR39585">
    <property type="entry name" value="FAD ASSEMBLY FACTOR SDHE"/>
    <property type="match status" value="1"/>
</dbReference>
<gene>
    <name evidence="6" type="ORF">JY500_10165</name>
</gene>
<organism evidence="6 7">
    <name type="scientific">Niveibacterium microcysteis</name>
    <dbReference type="NCBI Taxonomy" id="2811415"/>
    <lineage>
        <taxon>Bacteria</taxon>
        <taxon>Pseudomonadati</taxon>
        <taxon>Pseudomonadota</taxon>
        <taxon>Betaproteobacteria</taxon>
        <taxon>Rhodocyclales</taxon>
        <taxon>Rhodocyclaceae</taxon>
        <taxon>Niveibacterium</taxon>
    </lineage>
</organism>
<name>A0ABX7MC22_9RHOO</name>
<comment type="similarity">
    <text evidence="2">Belongs to the SdhE FAD assembly factor family.</text>
</comment>
<dbReference type="SUPFAM" id="SSF109910">
    <property type="entry name" value="YgfY-like"/>
    <property type="match status" value="1"/>
</dbReference>
<proteinExistence type="inferred from homology"/>
<evidence type="ECO:0000256" key="4">
    <source>
        <dbReference type="ARBA" id="ARBA00022490"/>
    </source>
</evidence>
<evidence type="ECO:0000313" key="6">
    <source>
        <dbReference type="EMBL" id="QSI78944.1"/>
    </source>
</evidence>
<accession>A0ABX7MC22</accession>
<dbReference type="Gene3D" id="1.10.150.250">
    <property type="entry name" value="Flavinator of succinate dehydrogenase"/>
    <property type="match status" value="1"/>
</dbReference>
<dbReference type="InterPro" id="IPR050531">
    <property type="entry name" value="SdhE_FAD_assembly_factor"/>
</dbReference>
<evidence type="ECO:0000256" key="5">
    <source>
        <dbReference type="ARBA" id="ARBA00023186"/>
    </source>
</evidence>
<evidence type="ECO:0000256" key="2">
    <source>
        <dbReference type="ARBA" id="ARBA00008571"/>
    </source>
</evidence>
<protein>
    <recommendedName>
        <fullName evidence="3">FAD assembly factor SdhE</fullName>
    </recommendedName>
</protein>
<evidence type="ECO:0000313" key="7">
    <source>
        <dbReference type="Proteomes" id="UP000663570"/>
    </source>
</evidence>
<keyword evidence="7" id="KW-1185">Reference proteome</keyword>
<comment type="subcellular location">
    <subcellularLocation>
        <location evidence="1">Cytoplasm</location>
    </subcellularLocation>
</comment>
<dbReference type="Proteomes" id="UP000663570">
    <property type="component" value="Chromosome"/>
</dbReference>
<evidence type="ECO:0000256" key="3">
    <source>
        <dbReference type="ARBA" id="ARBA00019418"/>
    </source>
</evidence>